<feature type="compositionally biased region" description="Basic and acidic residues" evidence="1">
    <location>
        <begin position="52"/>
        <end position="72"/>
    </location>
</feature>
<dbReference type="RefSeq" id="WP_074907009.1">
    <property type="nucleotide sequence ID" value="NZ_FOUB01000086.1"/>
</dbReference>
<feature type="region of interest" description="Disordered" evidence="1">
    <location>
        <begin position="50"/>
        <end position="72"/>
    </location>
</feature>
<sequence>MAEDKHLDRFVGAADIRIVTSPCATYIHRSQKASGYCLAFPEGIPKEILSGKNDHRKPFAGDHDIQYESSKR</sequence>
<organism evidence="2 3">
    <name type="scientific">Nitrosomonas communis</name>
    <dbReference type="NCBI Taxonomy" id="44574"/>
    <lineage>
        <taxon>Bacteria</taxon>
        <taxon>Pseudomonadati</taxon>
        <taxon>Pseudomonadota</taxon>
        <taxon>Betaproteobacteria</taxon>
        <taxon>Nitrosomonadales</taxon>
        <taxon>Nitrosomonadaceae</taxon>
        <taxon>Nitrosomonas</taxon>
    </lineage>
</organism>
<dbReference type="AlphaFoldDB" id="A0A1I4VLJ4"/>
<dbReference type="OrthoDB" id="1495537at2"/>
<evidence type="ECO:0000256" key="1">
    <source>
        <dbReference type="SAM" id="MobiDB-lite"/>
    </source>
</evidence>
<dbReference type="EMBL" id="FOUB01000086">
    <property type="protein sequence ID" value="SFN02144.1"/>
    <property type="molecule type" value="Genomic_DNA"/>
</dbReference>
<accession>A0A1I4VLJ4</accession>
<evidence type="ECO:0000313" key="2">
    <source>
        <dbReference type="EMBL" id="SFN02144.1"/>
    </source>
</evidence>
<protein>
    <submittedName>
        <fullName evidence="2">Uncharacterized protein</fullName>
    </submittedName>
</protein>
<keyword evidence="3" id="KW-1185">Reference proteome</keyword>
<name>A0A1I4VLJ4_9PROT</name>
<proteinExistence type="predicted"/>
<reference evidence="3" key="1">
    <citation type="submission" date="2016-10" db="EMBL/GenBank/DDBJ databases">
        <authorList>
            <person name="Varghese N."/>
            <person name="Submissions S."/>
        </authorList>
    </citation>
    <scope>NUCLEOTIDE SEQUENCE [LARGE SCALE GENOMIC DNA]</scope>
    <source>
        <strain evidence="3">Nm44</strain>
    </source>
</reference>
<evidence type="ECO:0000313" key="3">
    <source>
        <dbReference type="Proteomes" id="UP000183287"/>
    </source>
</evidence>
<dbReference type="Proteomes" id="UP000183287">
    <property type="component" value="Unassembled WGS sequence"/>
</dbReference>
<gene>
    <name evidence="2" type="ORF">SAMN05421863_10867</name>
</gene>